<accession>A0AAU9E0D1</accession>
<evidence type="ECO:0000313" key="5">
    <source>
        <dbReference type="Proteomes" id="UP001321582"/>
    </source>
</evidence>
<dbReference type="InterPro" id="IPR016181">
    <property type="entry name" value="Acyl_CoA_acyltransferase"/>
</dbReference>
<proteinExistence type="predicted"/>
<dbReference type="GO" id="GO:0016747">
    <property type="term" value="F:acyltransferase activity, transferring groups other than amino-acyl groups"/>
    <property type="evidence" value="ECO:0007669"/>
    <property type="project" value="InterPro"/>
</dbReference>
<dbReference type="PANTHER" id="PTHR42919:SF8">
    <property type="entry name" value="N-ALPHA-ACETYLTRANSFERASE 50"/>
    <property type="match status" value="1"/>
</dbReference>
<evidence type="ECO:0000259" key="3">
    <source>
        <dbReference type="PROSITE" id="PS51186"/>
    </source>
</evidence>
<protein>
    <submittedName>
        <fullName evidence="4">N-acetyltransferase YitI</fullName>
    </submittedName>
</protein>
<dbReference type="RefSeq" id="WP_307904236.1">
    <property type="nucleotide sequence ID" value="NZ_AP027059.1"/>
</dbReference>
<reference evidence="4 5" key="1">
    <citation type="submission" date="2022-11" db="EMBL/GenBank/DDBJ databases">
        <title>Haliovirga abyssi gen. nov., sp. nov., a mesophilic fermentative bacterium isolated from the Iheya North hydrothermal field and the proposal of Haliovirgaceae fam. nov.</title>
        <authorList>
            <person name="Miyazaki U."/>
            <person name="Tame A."/>
            <person name="Miyazaki J."/>
            <person name="Takai K."/>
            <person name="Sawayama S."/>
            <person name="Kitajima M."/>
            <person name="Okamoto A."/>
            <person name="Nakagawa S."/>
        </authorList>
    </citation>
    <scope>NUCLEOTIDE SEQUENCE [LARGE SCALE GENOMIC DNA]</scope>
    <source>
        <strain evidence="4 5">IC12</strain>
    </source>
</reference>
<dbReference type="EMBL" id="AP027059">
    <property type="protein sequence ID" value="BDU51350.1"/>
    <property type="molecule type" value="Genomic_DNA"/>
</dbReference>
<evidence type="ECO:0000256" key="2">
    <source>
        <dbReference type="ARBA" id="ARBA00023315"/>
    </source>
</evidence>
<keyword evidence="5" id="KW-1185">Reference proteome</keyword>
<dbReference type="InterPro" id="IPR000182">
    <property type="entry name" value="GNAT_dom"/>
</dbReference>
<dbReference type="PROSITE" id="PS51186">
    <property type="entry name" value="GNAT"/>
    <property type="match status" value="1"/>
</dbReference>
<evidence type="ECO:0000313" key="4">
    <source>
        <dbReference type="EMBL" id="BDU51350.1"/>
    </source>
</evidence>
<feature type="domain" description="N-acetyltransferase" evidence="3">
    <location>
        <begin position="1"/>
        <end position="137"/>
    </location>
</feature>
<dbReference type="Proteomes" id="UP001321582">
    <property type="component" value="Chromosome"/>
</dbReference>
<evidence type="ECO:0000256" key="1">
    <source>
        <dbReference type="ARBA" id="ARBA00022679"/>
    </source>
</evidence>
<dbReference type="AlphaFoldDB" id="A0AAU9E0D1"/>
<dbReference type="CDD" id="cd04301">
    <property type="entry name" value="NAT_SF"/>
    <property type="match status" value="1"/>
</dbReference>
<sequence length="138" mass="16246">MNFIIKEANIEEVIKVRHIVMWPKKSIEFVKIPCDSNGKHYGVYIGNKIVSVISIFIKNEELQFRKFATLNEYQGQGIGTKLLKYIFEIALENNIKRIWCNARKDKSKFYTKFGMKNTDETFKKAGINYVIMEKIIRD</sequence>
<gene>
    <name evidence="4" type="primary">yitI</name>
    <name evidence="4" type="ORF">HLVA_19190</name>
</gene>
<dbReference type="PANTHER" id="PTHR42919">
    <property type="entry name" value="N-ALPHA-ACETYLTRANSFERASE"/>
    <property type="match status" value="1"/>
</dbReference>
<dbReference type="KEGG" id="haby:HLVA_19190"/>
<organism evidence="4 5">
    <name type="scientific">Haliovirga abyssi</name>
    <dbReference type="NCBI Taxonomy" id="2996794"/>
    <lineage>
        <taxon>Bacteria</taxon>
        <taxon>Fusobacteriati</taxon>
        <taxon>Fusobacteriota</taxon>
        <taxon>Fusobacteriia</taxon>
        <taxon>Fusobacteriales</taxon>
        <taxon>Haliovirgaceae</taxon>
        <taxon>Haliovirga</taxon>
    </lineage>
</organism>
<dbReference type="Pfam" id="PF13673">
    <property type="entry name" value="Acetyltransf_10"/>
    <property type="match status" value="1"/>
</dbReference>
<keyword evidence="2" id="KW-0012">Acyltransferase</keyword>
<dbReference type="InterPro" id="IPR051556">
    <property type="entry name" value="N-term/lysine_N-AcTrnsfr"/>
</dbReference>
<dbReference type="Gene3D" id="3.40.630.30">
    <property type="match status" value="1"/>
</dbReference>
<keyword evidence="1" id="KW-0808">Transferase</keyword>
<name>A0AAU9E0D1_9FUSO</name>
<dbReference type="SUPFAM" id="SSF55729">
    <property type="entry name" value="Acyl-CoA N-acyltransferases (Nat)"/>
    <property type="match status" value="1"/>
</dbReference>